<evidence type="ECO:0000313" key="8">
    <source>
        <dbReference type="EMBL" id="CDW88104.1"/>
    </source>
</evidence>
<dbReference type="AlphaFoldDB" id="A0A078B0N4"/>
<evidence type="ECO:0000256" key="4">
    <source>
        <dbReference type="PROSITE-ProRule" id="PRU00176"/>
    </source>
</evidence>
<dbReference type="InterPro" id="IPR000504">
    <property type="entry name" value="RRM_dom"/>
</dbReference>
<evidence type="ECO:0000256" key="5">
    <source>
        <dbReference type="SAM" id="Coils"/>
    </source>
</evidence>
<dbReference type="GO" id="GO:0005730">
    <property type="term" value="C:nucleolus"/>
    <property type="evidence" value="ECO:0007669"/>
    <property type="project" value="UniProtKB-SubCell"/>
</dbReference>
<protein>
    <recommendedName>
        <fullName evidence="7">RRM domain-containing protein</fullName>
    </recommendedName>
</protein>
<organism evidence="8 9">
    <name type="scientific">Stylonychia lemnae</name>
    <name type="common">Ciliate</name>
    <dbReference type="NCBI Taxonomy" id="5949"/>
    <lineage>
        <taxon>Eukaryota</taxon>
        <taxon>Sar</taxon>
        <taxon>Alveolata</taxon>
        <taxon>Ciliophora</taxon>
        <taxon>Intramacronucleata</taxon>
        <taxon>Spirotrichea</taxon>
        <taxon>Stichotrichia</taxon>
        <taxon>Sporadotrichida</taxon>
        <taxon>Oxytrichidae</taxon>
        <taxon>Stylonychinae</taxon>
        <taxon>Stylonychia</taxon>
    </lineage>
</organism>
<evidence type="ECO:0000256" key="2">
    <source>
        <dbReference type="ARBA" id="ARBA00022884"/>
    </source>
</evidence>
<feature type="coiled-coil region" evidence="5">
    <location>
        <begin position="599"/>
        <end position="629"/>
    </location>
</feature>
<keyword evidence="3" id="KW-0539">Nucleus</keyword>
<dbReference type="InterPro" id="IPR012677">
    <property type="entry name" value="Nucleotide-bd_a/b_plait_sf"/>
</dbReference>
<dbReference type="GO" id="GO:0003723">
    <property type="term" value="F:RNA binding"/>
    <property type="evidence" value="ECO:0007669"/>
    <property type="project" value="UniProtKB-UniRule"/>
</dbReference>
<feature type="coiled-coil region" evidence="5">
    <location>
        <begin position="183"/>
        <end position="244"/>
    </location>
</feature>
<dbReference type="Gene3D" id="3.30.70.330">
    <property type="match status" value="1"/>
</dbReference>
<keyword evidence="5" id="KW-0175">Coiled coil</keyword>
<dbReference type="InterPro" id="IPR035979">
    <property type="entry name" value="RBD_domain_sf"/>
</dbReference>
<evidence type="ECO:0000313" key="9">
    <source>
        <dbReference type="Proteomes" id="UP000039865"/>
    </source>
</evidence>
<dbReference type="Pfam" id="PF00076">
    <property type="entry name" value="RRM_1"/>
    <property type="match status" value="1"/>
</dbReference>
<dbReference type="SUPFAM" id="SSF54928">
    <property type="entry name" value="RNA-binding domain, RBD"/>
    <property type="match status" value="1"/>
</dbReference>
<dbReference type="PROSITE" id="PS50102">
    <property type="entry name" value="RRM"/>
    <property type="match status" value="1"/>
</dbReference>
<accession>A0A078B0N4</accession>
<reference evidence="8 9" key="1">
    <citation type="submission" date="2014-06" db="EMBL/GenBank/DDBJ databases">
        <authorList>
            <person name="Swart Estienne"/>
        </authorList>
    </citation>
    <scope>NUCLEOTIDE SEQUENCE [LARGE SCALE GENOMIC DNA]</scope>
    <source>
        <strain evidence="8 9">130c</strain>
    </source>
</reference>
<dbReference type="Proteomes" id="UP000039865">
    <property type="component" value="Unassembled WGS sequence"/>
</dbReference>
<evidence type="ECO:0000259" key="7">
    <source>
        <dbReference type="PROSITE" id="PS50102"/>
    </source>
</evidence>
<dbReference type="CDD" id="cd12307">
    <property type="entry name" value="RRM_NIFK_like"/>
    <property type="match status" value="1"/>
</dbReference>
<evidence type="ECO:0000256" key="6">
    <source>
        <dbReference type="SAM" id="MobiDB-lite"/>
    </source>
</evidence>
<dbReference type="EMBL" id="CCKQ01016223">
    <property type="protein sequence ID" value="CDW88104.1"/>
    <property type="molecule type" value="Genomic_DNA"/>
</dbReference>
<gene>
    <name evidence="8" type="primary">Contig10207.g521</name>
    <name evidence="8" type="ORF">STYLEM_17220</name>
</gene>
<evidence type="ECO:0000256" key="1">
    <source>
        <dbReference type="ARBA" id="ARBA00004604"/>
    </source>
</evidence>
<evidence type="ECO:0000256" key="3">
    <source>
        <dbReference type="ARBA" id="ARBA00023242"/>
    </source>
</evidence>
<keyword evidence="2 4" id="KW-0694">RNA-binding</keyword>
<feature type="region of interest" description="Disordered" evidence="6">
    <location>
        <begin position="26"/>
        <end position="50"/>
    </location>
</feature>
<name>A0A078B0N4_STYLE</name>
<comment type="subcellular location">
    <subcellularLocation>
        <location evidence="1">Nucleus</location>
        <location evidence="1">Nucleolus</location>
    </subcellularLocation>
</comment>
<proteinExistence type="predicted"/>
<feature type="domain" description="RRM" evidence="7">
    <location>
        <begin position="69"/>
        <end position="147"/>
    </location>
</feature>
<dbReference type="InParanoid" id="A0A078B0N4"/>
<keyword evidence="9" id="KW-1185">Reference proteome</keyword>
<sequence>MVKQQKEQKPQVAKVSIKKDSKTATLAKTVAKSEKSKKSIGTKQAQRKRQLSRRFNKLKVKAGDLDKKAIIYVGHLPRGFNEKELKKFFEQFGDVTRMRVARSKKTARPKGYAYLEFQDKNVAQTAAKTMQGYILFGRQLDCHVVEQPHRETFKNGNRDWKYIPTPVKFRNEKNREKTNEEKAAKVKGLLQKEKEKRDRLKELGIKYDFTGYTGIVEAFKTALHKEAKEQVKQEQQVSNKKKAKSKLSLNSGIKISNQLQKNSSDINTSQSKPPINAFLAHIQSKKTHSMKQLDSQLPAVISSRSNNDFIQTNQVQKYQIAGKKKKQQSVNYWKNKQIDNKVVMTDFKTLENNKSIKFKTQMRELKIDFRDKINLITEGGYSTESLEINANTDNGLQSSIFNTRDSRLEQKYANFKDDQDIGVGSGLAFEESTIEAGENNYEENHPYQRVNFKIKEEDHDDQRGIGVLYNIVKDYKISNQFASDHEKQKLIQDLILRKKSMQNFANREIDTGDTGSNNKRNLNKNTKIQDKSLKTLLAYQDSNISISDLQYKQRQPYQNSITTNNTPFNQDKNLEFYDLGHIRMTSGIPIHNSMINYKIKEQLQNKEDMKITRERLKQINEKLQNHKFKDMMRYILHKGYWKYKSKHFKNYNQEEIQIESQRSNPSEEVLKINEEVKKLEDNHRLYKDSSLPVIRQLVLRKEGDVIGSLERKQKLMLKNMNYQNSPYWQKVDSGFNTLKP</sequence>
<dbReference type="OrthoDB" id="21467at2759"/>
<dbReference type="PANTHER" id="PTHR46754">
    <property type="entry name" value="MKI67 FHA DOMAIN-INTERACTING NUCLEOLAR PHOSPHOPROTEIN"/>
    <property type="match status" value="1"/>
</dbReference>
<dbReference type="SMART" id="SM00360">
    <property type="entry name" value="RRM"/>
    <property type="match status" value="1"/>
</dbReference>